<dbReference type="PANTHER" id="PTHR34468">
    <property type="entry name" value="MICROTUBULE-ASSOCIATED FUTSCH-LIKE PROTEIN"/>
    <property type="match status" value="1"/>
</dbReference>
<dbReference type="Gramene" id="XM_028381412.1">
    <property type="protein sequence ID" value="XP_028237213.1"/>
    <property type="gene ID" value="LOC114416522"/>
</dbReference>
<feature type="region of interest" description="Disordered" evidence="1">
    <location>
        <begin position="1"/>
        <end position="129"/>
    </location>
</feature>
<sequence>MEEPVMEPQPSAAASSGNTTRLRLQKYALRSVNKSKEDKSETPNCSNPTSETKRGRSVGASSVSKSVSVLDFSGKDKSGSAKPPRRLSIPAKTPATSRPKLGGNIIPITETTTGRNAFGQGRSKTPISDISKTSTRTKLNLLTSASYWLNQIKLSESAAKHSISLGFFKLALEAGCEPLGPMQEGLKSYVGRHQLDGLEETVKALFESYNISESMEQLQVSETISHVPEEGTRSSDDDVHSSSSTVGTRKLKPKCLNTDSAQLTPSTESTKKETSQKSNPGSRLRGNLSTNTTTPRSALDNRNNRLVKKSEKPSKQEPNKEKGMVKRQGKKSDVKVTASTPKGDKENMETPTTEENSVTEVV</sequence>
<accession>A0A445KBW4</accession>
<feature type="compositionally biased region" description="Basic and acidic residues" evidence="1">
    <location>
        <begin position="227"/>
        <end position="240"/>
    </location>
</feature>
<feature type="compositionally biased region" description="Basic and acidic residues" evidence="1">
    <location>
        <begin position="308"/>
        <end position="334"/>
    </location>
</feature>
<reference evidence="2 3" key="1">
    <citation type="submission" date="2018-09" db="EMBL/GenBank/DDBJ databases">
        <title>A high-quality reference genome of wild soybean provides a powerful tool to mine soybean genomes.</title>
        <authorList>
            <person name="Xie M."/>
            <person name="Chung C.Y.L."/>
            <person name="Li M.-W."/>
            <person name="Wong F.-L."/>
            <person name="Chan T.-F."/>
            <person name="Lam H.-M."/>
        </authorList>
    </citation>
    <scope>NUCLEOTIDE SEQUENCE [LARGE SCALE GENOMIC DNA]</scope>
    <source>
        <strain evidence="3">cv. W05</strain>
        <tissue evidence="2">Hypocotyl of etiolated seedlings</tissue>
    </source>
</reference>
<organism evidence="2 3">
    <name type="scientific">Glycine soja</name>
    <name type="common">Wild soybean</name>
    <dbReference type="NCBI Taxonomy" id="3848"/>
    <lineage>
        <taxon>Eukaryota</taxon>
        <taxon>Viridiplantae</taxon>
        <taxon>Streptophyta</taxon>
        <taxon>Embryophyta</taxon>
        <taxon>Tracheophyta</taxon>
        <taxon>Spermatophyta</taxon>
        <taxon>Magnoliopsida</taxon>
        <taxon>eudicotyledons</taxon>
        <taxon>Gunneridae</taxon>
        <taxon>Pentapetalae</taxon>
        <taxon>rosids</taxon>
        <taxon>fabids</taxon>
        <taxon>Fabales</taxon>
        <taxon>Fabaceae</taxon>
        <taxon>Papilionoideae</taxon>
        <taxon>50 kb inversion clade</taxon>
        <taxon>NPAAA clade</taxon>
        <taxon>indigoferoid/millettioid clade</taxon>
        <taxon>Phaseoleae</taxon>
        <taxon>Glycine</taxon>
        <taxon>Glycine subgen. Soja</taxon>
    </lineage>
</organism>
<feature type="compositionally biased region" description="Low complexity" evidence="1">
    <location>
        <begin position="57"/>
        <end position="69"/>
    </location>
</feature>
<feature type="region of interest" description="Disordered" evidence="1">
    <location>
        <begin position="220"/>
        <end position="362"/>
    </location>
</feature>
<keyword evidence="3" id="KW-1185">Reference proteome</keyword>
<feature type="compositionally biased region" description="Polar residues" evidence="1">
    <location>
        <begin position="287"/>
        <end position="296"/>
    </location>
</feature>
<dbReference type="EMBL" id="QZWG01000006">
    <property type="protein sequence ID" value="RZC08275.1"/>
    <property type="molecule type" value="Genomic_DNA"/>
</dbReference>
<evidence type="ECO:0000313" key="2">
    <source>
        <dbReference type="EMBL" id="RZC08275.1"/>
    </source>
</evidence>
<evidence type="ECO:0000313" key="3">
    <source>
        <dbReference type="Proteomes" id="UP000289340"/>
    </source>
</evidence>
<dbReference type="Proteomes" id="UP000289340">
    <property type="component" value="Chromosome 6"/>
</dbReference>
<proteinExistence type="predicted"/>
<protein>
    <submittedName>
        <fullName evidence="2">Uncharacterized protein</fullName>
    </submittedName>
</protein>
<dbReference type="PANTHER" id="PTHR34468:SF2">
    <property type="entry name" value="MICROTUBULE-ASSOCIATED FUTSCH-LIKE PROTEIN"/>
    <property type="match status" value="1"/>
</dbReference>
<gene>
    <name evidence="2" type="ORF">D0Y65_015135</name>
</gene>
<evidence type="ECO:0000256" key="1">
    <source>
        <dbReference type="SAM" id="MobiDB-lite"/>
    </source>
</evidence>
<feature type="compositionally biased region" description="Polar residues" evidence="1">
    <location>
        <begin position="349"/>
        <end position="362"/>
    </location>
</feature>
<comment type="caution">
    <text evidence="2">The sequence shown here is derived from an EMBL/GenBank/DDBJ whole genome shotgun (WGS) entry which is preliminary data.</text>
</comment>
<name>A0A445KBW4_GLYSO</name>
<dbReference type="AlphaFoldDB" id="A0A445KBW4"/>
<feature type="compositionally biased region" description="Polar residues" evidence="1">
    <location>
        <begin position="12"/>
        <end position="22"/>
    </location>
</feature>